<dbReference type="InterPro" id="IPR046168">
    <property type="entry name" value="DUF6170"/>
</dbReference>
<protein>
    <submittedName>
        <fullName evidence="2">Uncharacterized protein</fullName>
    </submittedName>
</protein>
<dbReference type="AlphaFoldDB" id="A0A2S0VT59"/>
<keyword evidence="1" id="KW-0812">Transmembrane</keyword>
<gene>
    <name evidence="2" type="ORF">C2869_13580</name>
</gene>
<evidence type="ECO:0000313" key="2">
    <source>
        <dbReference type="EMBL" id="AWB67406.1"/>
    </source>
</evidence>
<keyword evidence="3" id="KW-1185">Reference proteome</keyword>
<dbReference type="KEGG" id="cate:C2869_13580"/>
<organism evidence="2 3">
    <name type="scientific">Saccharobesus litoralis</name>
    <dbReference type="NCBI Taxonomy" id="2172099"/>
    <lineage>
        <taxon>Bacteria</taxon>
        <taxon>Pseudomonadati</taxon>
        <taxon>Pseudomonadota</taxon>
        <taxon>Gammaproteobacteria</taxon>
        <taxon>Alteromonadales</taxon>
        <taxon>Alteromonadaceae</taxon>
        <taxon>Saccharobesus</taxon>
    </lineage>
</organism>
<dbReference type="EMBL" id="CP026604">
    <property type="protein sequence ID" value="AWB67406.1"/>
    <property type="molecule type" value="Genomic_DNA"/>
</dbReference>
<feature type="transmembrane region" description="Helical" evidence="1">
    <location>
        <begin position="38"/>
        <end position="58"/>
    </location>
</feature>
<keyword evidence="1" id="KW-1133">Transmembrane helix</keyword>
<proteinExistence type="predicted"/>
<dbReference type="RefSeq" id="WP_108603453.1">
    <property type="nucleotide sequence ID" value="NZ_CP026604.1"/>
</dbReference>
<evidence type="ECO:0000313" key="3">
    <source>
        <dbReference type="Proteomes" id="UP000244441"/>
    </source>
</evidence>
<dbReference type="Pfam" id="PF19667">
    <property type="entry name" value="DUF6170"/>
    <property type="match status" value="1"/>
</dbReference>
<dbReference type="Proteomes" id="UP000244441">
    <property type="component" value="Chromosome"/>
</dbReference>
<accession>A0A2S0VT59</accession>
<reference evidence="2 3" key="1">
    <citation type="submission" date="2018-01" db="EMBL/GenBank/DDBJ databases">
        <title>Genome sequence of a Cantenovulum-like bacteria.</title>
        <authorList>
            <person name="Tan W.R."/>
            <person name="Lau N.-S."/>
            <person name="Go F."/>
            <person name="Amirul A.-A.A."/>
        </authorList>
    </citation>
    <scope>NUCLEOTIDE SEQUENCE [LARGE SCALE GENOMIC DNA]</scope>
    <source>
        <strain evidence="2 3">CCB-QB4</strain>
    </source>
</reference>
<sequence>MALYFSSSQVPALQKYSFSNRIQILAIAISLLSVPQKLLLNIAKLIILTALFFIVAKLQGWTMLLPMVAIVVTYPLVINPMMLFMAQKNLKRAIEKYEHEAAKQAEDESEQNTEK</sequence>
<dbReference type="OrthoDB" id="6388882at2"/>
<evidence type="ECO:0000256" key="1">
    <source>
        <dbReference type="SAM" id="Phobius"/>
    </source>
</evidence>
<name>A0A2S0VT59_9ALTE</name>
<keyword evidence="1" id="KW-0472">Membrane</keyword>
<feature type="transmembrane region" description="Helical" evidence="1">
    <location>
        <begin position="64"/>
        <end position="86"/>
    </location>
</feature>